<dbReference type="PROSITE" id="PS00518">
    <property type="entry name" value="ZF_RING_1"/>
    <property type="match status" value="1"/>
</dbReference>
<dbReference type="Gene3D" id="1.20.120.1750">
    <property type="match status" value="1"/>
</dbReference>
<dbReference type="CDD" id="cd22584">
    <property type="entry name" value="Rcat_RBR_unk"/>
    <property type="match status" value="1"/>
</dbReference>
<dbReference type="GeneID" id="28737443"/>
<dbReference type="InterPro" id="IPR001841">
    <property type="entry name" value="Znf_RING"/>
</dbReference>
<keyword evidence="4" id="KW-0479">Metal-binding</keyword>
<feature type="domain" description="RING-type" evidence="10">
    <location>
        <begin position="169"/>
        <end position="212"/>
    </location>
</feature>
<organism evidence="12 13">
    <name type="scientific">Cyphellophora attinorum</name>
    <dbReference type="NCBI Taxonomy" id="1664694"/>
    <lineage>
        <taxon>Eukaryota</taxon>
        <taxon>Fungi</taxon>
        <taxon>Dikarya</taxon>
        <taxon>Ascomycota</taxon>
        <taxon>Pezizomycotina</taxon>
        <taxon>Eurotiomycetes</taxon>
        <taxon>Chaetothyriomycetidae</taxon>
        <taxon>Chaetothyriales</taxon>
        <taxon>Cyphellophoraceae</taxon>
        <taxon>Cyphellophora</taxon>
    </lineage>
</organism>
<keyword evidence="7" id="KW-0833">Ubl conjugation pathway</keyword>
<dbReference type="EMBL" id="LFJN01000008">
    <property type="protein sequence ID" value="KPI42202.1"/>
    <property type="molecule type" value="Genomic_DNA"/>
</dbReference>
<sequence>MASQQKVFNPTLADELIVINSVHGNIAIPTYSDDDHTTVEVRLPQDDHTYHVRFASAYPSECPIITGVDPLHLSTRDDVASELCYFRACLIVHHSPDEGNFYETIAAFDSIRQLYRQLSGDQASTLCQREDPLVQSLQEQLSALADAVQTAMPENKNTLIGQTLQISECSVCLEPLFTRFAAVLPHCSHAFCSACLQTGIKTMLETRSMYNCCGKVVPAKIVERFGNLDPPLMTYYIDLINEKSGKNPVFCHDRYCSTYIPSTCITDKGALCPTCGLLTCPSCRKTMHEGVCVQDMKRLLNMAKRQGWKACPGCKQWVERSAGCKSMTCACGQVFCYNCGKAAPKGTRHVAGDCCLNGELFDTMRPQPR</sequence>
<dbReference type="Pfam" id="PF01485">
    <property type="entry name" value="IBR"/>
    <property type="match status" value="1"/>
</dbReference>
<dbReference type="GO" id="GO:0016567">
    <property type="term" value="P:protein ubiquitination"/>
    <property type="evidence" value="ECO:0007669"/>
    <property type="project" value="InterPro"/>
</dbReference>
<dbReference type="SUPFAM" id="SSF57850">
    <property type="entry name" value="RING/U-box"/>
    <property type="match status" value="2"/>
</dbReference>
<evidence type="ECO:0000256" key="3">
    <source>
        <dbReference type="ARBA" id="ARBA00022679"/>
    </source>
</evidence>
<dbReference type="VEuPathDB" id="FungiDB:AB675_5356"/>
<accession>A0A0N1P0K7</accession>
<name>A0A0N1P0K7_9EURO</name>
<dbReference type="InterPro" id="IPR002867">
    <property type="entry name" value="IBR_dom"/>
</dbReference>
<evidence type="ECO:0000313" key="12">
    <source>
        <dbReference type="EMBL" id="KPI42202.1"/>
    </source>
</evidence>
<gene>
    <name evidence="12" type="ORF">AB675_5356</name>
</gene>
<dbReference type="GO" id="GO:0061630">
    <property type="term" value="F:ubiquitin protein ligase activity"/>
    <property type="evidence" value="ECO:0007669"/>
    <property type="project" value="UniProtKB-EC"/>
</dbReference>
<keyword evidence="13" id="KW-1185">Reference proteome</keyword>
<keyword evidence="3" id="KW-0808">Transferase</keyword>
<dbReference type="PROSITE" id="PS51873">
    <property type="entry name" value="TRIAD"/>
    <property type="match status" value="1"/>
</dbReference>
<dbReference type="InterPro" id="IPR044066">
    <property type="entry name" value="TRIAD_supradom"/>
</dbReference>
<evidence type="ECO:0000256" key="9">
    <source>
        <dbReference type="PROSITE-ProRule" id="PRU00175"/>
    </source>
</evidence>
<evidence type="ECO:0000256" key="2">
    <source>
        <dbReference type="ARBA" id="ARBA00012251"/>
    </source>
</evidence>
<evidence type="ECO:0000256" key="1">
    <source>
        <dbReference type="ARBA" id="ARBA00001798"/>
    </source>
</evidence>
<comment type="caution">
    <text evidence="12">The sequence shown here is derived from an EMBL/GenBank/DDBJ whole genome shotgun (WGS) entry which is preliminary data.</text>
</comment>
<dbReference type="OrthoDB" id="9977870at2759"/>
<evidence type="ECO:0000256" key="7">
    <source>
        <dbReference type="ARBA" id="ARBA00022786"/>
    </source>
</evidence>
<evidence type="ECO:0000256" key="4">
    <source>
        <dbReference type="ARBA" id="ARBA00022723"/>
    </source>
</evidence>
<evidence type="ECO:0000259" key="10">
    <source>
        <dbReference type="PROSITE" id="PS50089"/>
    </source>
</evidence>
<reference evidence="12 13" key="1">
    <citation type="submission" date="2015-06" db="EMBL/GenBank/DDBJ databases">
        <title>Draft genome of the ant-associated black yeast Phialophora attae CBS 131958.</title>
        <authorList>
            <person name="Moreno L.F."/>
            <person name="Stielow B.J."/>
            <person name="de Hoog S."/>
            <person name="Vicente V.A."/>
            <person name="Weiss V.A."/>
            <person name="de Vries M."/>
            <person name="Cruz L.M."/>
            <person name="Souza E.M."/>
        </authorList>
    </citation>
    <scope>NUCLEOTIDE SEQUENCE [LARGE SCALE GENOMIC DNA]</scope>
    <source>
        <strain evidence="12 13">CBS 131958</strain>
    </source>
</reference>
<keyword evidence="6 9" id="KW-0863">Zinc-finger</keyword>
<dbReference type="PANTHER" id="PTHR11685">
    <property type="entry name" value="RBR FAMILY RING FINGER AND IBR DOMAIN-CONTAINING"/>
    <property type="match status" value="1"/>
</dbReference>
<dbReference type="PROSITE" id="PS50089">
    <property type="entry name" value="ZF_RING_2"/>
    <property type="match status" value="1"/>
</dbReference>
<keyword evidence="5" id="KW-0677">Repeat</keyword>
<protein>
    <recommendedName>
        <fullName evidence="2">RBR-type E3 ubiquitin transferase</fullName>
        <ecNumber evidence="2">2.3.2.31</ecNumber>
    </recommendedName>
</protein>
<dbReference type="Gene3D" id="3.30.40.10">
    <property type="entry name" value="Zinc/RING finger domain, C3HC4 (zinc finger)"/>
    <property type="match status" value="1"/>
</dbReference>
<dbReference type="EC" id="2.3.2.31" evidence="2"/>
<evidence type="ECO:0000313" key="13">
    <source>
        <dbReference type="Proteomes" id="UP000038010"/>
    </source>
</evidence>
<keyword evidence="8" id="KW-0862">Zinc</keyword>
<dbReference type="Proteomes" id="UP000038010">
    <property type="component" value="Unassembled WGS sequence"/>
</dbReference>
<evidence type="ECO:0000256" key="8">
    <source>
        <dbReference type="ARBA" id="ARBA00022833"/>
    </source>
</evidence>
<evidence type="ECO:0000259" key="11">
    <source>
        <dbReference type="PROSITE" id="PS51873"/>
    </source>
</evidence>
<evidence type="ECO:0000256" key="5">
    <source>
        <dbReference type="ARBA" id="ARBA00022737"/>
    </source>
</evidence>
<dbReference type="InterPro" id="IPR031127">
    <property type="entry name" value="E3_UB_ligase_RBR"/>
</dbReference>
<dbReference type="InterPro" id="IPR017907">
    <property type="entry name" value="Znf_RING_CS"/>
</dbReference>
<dbReference type="GO" id="GO:0008270">
    <property type="term" value="F:zinc ion binding"/>
    <property type="evidence" value="ECO:0007669"/>
    <property type="project" value="UniProtKB-KW"/>
</dbReference>
<dbReference type="STRING" id="1664694.A0A0N1P0K7"/>
<dbReference type="RefSeq" id="XP_018002165.1">
    <property type="nucleotide sequence ID" value="XM_018145563.1"/>
</dbReference>
<dbReference type="AlphaFoldDB" id="A0A0N1P0K7"/>
<evidence type="ECO:0000256" key="6">
    <source>
        <dbReference type="ARBA" id="ARBA00022771"/>
    </source>
</evidence>
<dbReference type="InterPro" id="IPR013083">
    <property type="entry name" value="Znf_RING/FYVE/PHD"/>
</dbReference>
<comment type="catalytic activity">
    <reaction evidence="1">
        <text>[E2 ubiquitin-conjugating enzyme]-S-ubiquitinyl-L-cysteine + [acceptor protein]-L-lysine = [E2 ubiquitin-conjugating enzyme]-L-cysteine + [acceptor protein]-N(6)-ubiquitinyl-L-lysine.</text>
        <dbReference type="EC" id="2.3.2.31"/>
    </reaction>
</comment>
<proteinExistence type="predicted"/>
<feature type="domain" description="RING-type" evidence="11">
    <location>
        <begin position="165"/>
        <end position="359"/>
    </location>
</feature>